<evidence type="ECO:0000313" key="1">
    <source>
        <dbReference type="EMBL" id="KAH3782377.1"/>
    </source>
</evidence>
<gene>
    <name evidence="1" type="ORF">DPMN_160292</name>
</gene>
<comment type="caution">
    <text evidence="1">The sequence shown here is derived from an EMBL/GenBank/DDBJ whole genome shotgun (WGS) entry which is preliminary data.</text>
</comment>
<evidence type="ECO:0000313" key="2">
    <source>
        <dbReference type="Proteomes" id="UP000828390"/>
    </source>
</evidence>
<protein>
    <submittedName>
        <fullName evidence="1">Uncharacterized protein</fullName>
    </submittedName>
</protein>
<accession>A0A9D4IRJ6</accession>
<proteinExistence type="predicted"/>
<organism evidence="1 2">
    <name type="scientific">Dreissena polymorpha</name>
    <name type="common">Zebra mussel</name>
    <name type="synonym">Mytilus polymorpha</name>
    <dbReference type="NCBI Taxonomy" id="45954"/>
    <lineage>
        <taxon>Eukaryota</taxon>
        <taxon>Metazoa</taxon>
        <taxon>Spiralia</taxon>
        <taxon>Lophotrochozoa</taxon>
        <taxon>Mollusca</taxon>
        <taxon>Bivalvia</taxon>
        <taxon>Autobranchia</taxon>
        <taxon>Heteroconchia</taxon>
        <taxon>Euheterodonta</taxon>
        <taxon>Imparidentia</taxon>
        <taxon>Neoheterodontei</taxon>
        <taxon>Myida</taxon>
        <taxon>Dreissenoidea</taxon>
        <taxon>Dreissenidae</taxon>
        <taxon>Dreissena</taxon>
    </lineage>
</organism>
<reference evidence="1" key="2">
    <citation type="submission" date="2020-11" db="EMBL/GenBank/DDBJ databases">
        <authorList>
            <person name="McCartney M.A."/>
            <person name="Auch B."/>
            <person name="Kono T."/>
            <person name="Mallez S."/>
            <person name="Becker A."/>
            <person name="Gohl D.M."/>
            <person name="Silverstein K.A.T."/>
            <person name="Koren S."/>
            <person name="Bechman K.B."/>
            <person name="Herman A."/>
            <person name="Abrahante J.E."/>
            <person name="Garbe J."/>
        </authorList>
    </citation>
    <scope>NUCLEOTIDE SEQUENCE</scope>
    <source>
        <strain evidence="1">Duluth1</strain>
        <tissue evidence="1">Whole animal</tissue>
    </source>
</reference>
<sequence>MLSKQSEVKDQFLQEFTVILEYMEWKKIRPLKGTHTLVKGSGWPSLLAEKFNQMIPGCVLSFKNHTVYNGSRGGYFRANAHCKHEGCGAFVFSMRKKPPKHSSAQILVTVTHPYTRHSRMAIKKRRLQGQQRKETQKRLRMSNPSKLFYEQLGSMDRKQFSSGNYTQSQSKEVLRQAKSEWNLAEIEHKDPFTELCIVASTLADCLPGKSNSLNLRGYVQTISYQPFSTILFSYESLMAAKNNIQNADGTFYFDATGGVAFLAGKSRRKLLYYALVQKGLNNSVVPVLQFLLENQTTVAIVNPLLLFFTALKKCTKHCSPKRVEMDFSWAIIHSVLQVLNCTTIHVYIKYCYMLITAKISADTDTTVIHICSAHMVKTCRDYLRDKVPNKVIRQNAIKAFSLLQNCT</sequence>
<dbReference type="EMBL" id="JAIWYP010000008">
    <property type="protein sequence ID" value="KAH3782377.1"/>
    <property type="molecule type" value="Genomic_DNA"/>
</dbReference>
<dbReference type="AlphaFoldDB" id="A0A9D4IRJ6"/>
<dbReference type="Proteomes" id="UP000828390">
    <property type="component" value="Unassembled WGS sequence"/>
</dbReference>
<reference evidence="1" key="1">
    <citation type="journal article" date="2019" name="bioRxiv">
        <title>The Genome of the Zebra Mussel, Dreissena polymorpha: A Resource for Invasive Species Research.</title>
        <authorList>
            <person name="McCartney M.A."/>
            <person name="Auch B."/>
            <person name="Kono T."/>
            <person name="Mallez S."/>
            <person name="Zhang Y."/>
            <person name="Obille A."/>
            <person name="Becker A."/>
            <person name="Abrahante J.E."/>
            <person name="Garbe J."/>
            <person name="Badalamenti J.P."/>
            <person name="Herman A."/>
            <person name="Mangelson H."/>
            <person name="Liachko I."/>
            <person name="Sullivan S."/>
            <person name="Sone E.D."/>
            <person name="Koren S."/>
            <person name="Silverstein K.A.T."/>
            <person name="Beckman K.B."/>
            <person name="Gohl D.M."/>
        </authorList>
    </citation>
    <scope>NUCLEOTIDE SEQUENCE</scope>
    <source>
        <strain evidence="1">Duluth1</strain>
        <tissue evidence="1">Whole animal</tissue>
    </source>
</reference>
<keyword evidence="2" id="KW-1185">Reference proteome</keyword>
<name>A0A9D4IRJ6_DREPO</name>